<evidence type="ECO:0000313" key="2">
    <source>
        <dbReference type="EMBL" id="KAK1336449.1"/>
    </source>
</evidence>
<name>A0AA40LM38_CNENI</name>
<comment type="caution">
    <text evidence="2">The sequence shown here is derived from an EMBL/GenBank/DDBJ whole genome shotgun (WGS) entry which is preliminary data.</text>
</comment>
<dbReference type="Proteomes" id="UP001177744">
    <property type="component" value="Unassembled WGS sequence"/>
</dbReference>
<evidence type="ECO:0000313" key="3">
    <source>
        <dbReference type="Proteomes" id="UP001177744"/>
    </source>
</evidence>
<organism evidence="2 3">
    <name type="scientific">Cnephaeus nilssonii</name>
    <name type="common">Northern bat</name>
    <name type="synonym">Eptesicus nilssonii</name>
    <dbReference type="NCBI Taxonomy" id="3371016"/>
    <lineage>
        <taxon>Eukaryota</taxon>
        <taxon>Metazoa</taxon>
        <taxon>Chordata</taxon>
        <taxon>Craniata</taxon>
        <taxon>Vertebrata</taxon>
        <taxon>Euteleostomi</taxon>
        <taxon>Mammalia</taxon>
        <taxon>Eutheria</taxon>
        <taxon>Laurasiatheria</taxon>
        <taxon>Chiroptera</taxon>
        <taxon>Yangochiroptera</taxon>
        <taxon>Vespertilionidae</taxon>
        <taxon>Cnephaeus</taxon>
    </lineage>
</organism>
<feature type="region of interest" description="Disordered" evidence="1">
    <location>
        <begin position="64"/>
        <end position="106"/>
    </location>
</feature>
<accession>A0AA40LM38</accession>
<evidence type="ECO:0000256" key="1">
    <source>
        <dbReference type="SAM" id="MobiDB-lite"/>
    </source>
</evidence>
<keyword evidence="3" id="KW-1185">Reference proteome</keyword>
<reference evidence="2" key="1">
    <citation type="submission" date="2023-06" db="EMBL/GenBank/DDBJ databases">
        <title>Reference genome for the Northern bat (Eptesicus nilssonii), a most northern bat species.</title>
        <authorList>
            <person name="Laine V.N."/>
            <person name="Pulliainen A.T."/>
            <person name="Lilley T.M."/>
        </authorList>
    </citation>
    <scope>NUCLEOTIDE SEQUENCE</scope>
    <source>
        <strain evidence="2">BLF_Eptnil</strain>
        <tissue evidence="2">Kidney</tissue>
    </source>
</reference>
<protein>
    <submittedName>
        <fullName evidence="2">Uncharacterized protein</fullName>
    </submittedName>
</protein>
<proteinExistence type="predicted"/>
<sequence length="106" mass="11919">MACYYTESPGEPCFAAFLENQAAVKREPAFQVKMMLETQVTFCCKPPPEIPKMTQNRVPQMLQPVHSGHDTIGNSNRHKALNSRRQEIGTKRTGNKLLDTVPCKSL</sequence>
<gene>
    <name evidence="2" type="ORF">QTO34_004256</name>
</gene>
<dbReference type="AlphaFoldDB" id="A0AA40LM38"/>
<dbReference type="EMBL" id="JAULJE010000013">
    <property type="protein sequence ID" value="KAK1336449.1"/>
    <property type="molecule type" value="Genomic_DNA"/>
</dbReference>